<dbReference type="GO" id="GO:0046983">
    <property type="term" value="F:protein dimerization activity"/>
    <property type="evidence" value="ECO:0007669"/>
    <property type="project" value="InterPro"/>
</dbReference>
<sequence length="144" mass="16419">MPAYLWWDANGASCPELQCVARLVLAQPASASICERINSEFAFIKDPRRNRLQHDKANKLVAIFHNLRLLARMNKPNYVEPAVGWNCEDNHVGVIKYGVADYEPRKNSTPISAPKRPALLQRWPEDEPLQLQLDQDGEPLMLLM</sequence>
<protein>
    <recommendedName>
        <fullName evidence="1">HAT C-terminal dimerisation domain-containing protein</fullName>
    </recommendedName>
</protein>
<dbReference type="OrthoDB" id="2017576at2759"/>
<dbReference type="InterPro" id="IPR012337">
    <property type="entry name" value="RNaseH-like_sf"/>
</dbReference>
<gene>
    <name evidence="2" type="ORF">Ctob_016329</name>
</gene>
<keyword evidence="3" id="KW-1185">Reference proteome</keyword>
<reference evidence="3" key="1">
    <citation type="journal article" date="2015" name="PLoS Genet.">
        <title>Genome Sequence and Transcriptome Analyses of Chrysochromulina tobin: Metabolic Tools for Enhanced Algal Fitness in the Prominent Order Prymnesiales (Haptophyceae).</title>
        <authorList>
            <person name="Hovde B.T."/>
            <person name="Deodato C.R."/>
            <person name="Hunsperger H.M."/>
            <person name="Ryken S.A."/>
            <person name="Yost W."/>
            <person name="Jha R.K."/>
            <person name="Patterson J."/>
            <person name="Monnat R.J. Jr."/>
            <person name="Barlow S.B."/>
            <person name="Starkenburg S.R."/>
            <person name="Cattolico R.A."/>
        </authorList>
    </citation>
    <scope>NUCLEOTIDE SEQUENCE</scope>
    <source>
        <strain evidence="3">CCMP291</strain>
    </source>
</reference>
<organism evidence="2 3">
    <name type="scientific">Chrysochromulina tobinii</name>
    <dbReference type="NCBI Taxonomy" id="1460289"/>
    <lineage>
        <taxon>Eukaryota</taxon>
        <taxon>Haptista</taxon>
        <taxon>Haptophyta</taxon>
        <taxon>Prymnesiophyceae</taxon>
        <taxon>Prymnesiales</taxon>
        <taxon>Chrysochromulinaceae</taxon>
        <taxon>Chrysochromulina</taxon>
    </lineage>
</organism>
<name>A0A0M0K7X1_9EUKA</name>
<dbReference type="Proteomes" id="UP000037460">
    <property type="component" value="Unassembled WGS sequence"/>
</dbReference>
<dbReference type="InterPro" id="IPR008906">
    <property type="entry name" value="HATC_C_dom"/>
</dbReference>
<dbReference type="Pfam" id="PF05699">
    <property type="entry name" value="Dimer_Tnp_hAT"/>
    <property type="match status" value="1"/>
</dbReference>
<evidence type="ECO:0000259" key="1">
    <source>
        <dbReference type="Pfam" id="PF05699"/>
    </source>
</evidence>
<accession>A0A0M0K7X1</accession>
<evidence type="ECO:0000313" key="2">
    <source>
        <dbReference type="EMBL" id="KOO34909.1"/>
    </source>
</evidence>
<dbReference type="SUPFAM" id="SSF53098">
    <property type="entry name" value="Ribonuclease H-like"/>
    <property type="match status" value="1"/>
</dbReference>
<proteinExistence type="predicted"/>
<evidence type="ECO:0000313" key="3">
    <source>
        <dbReference type="Proteomes" id="UP000037460"/>
    </source>
</evidence>
<comment type="caution">
    <text evidence="2">The sequence shown here is derived from an EMBL/GenBank/DDBJ whole genome shotgun (WGS) entry which is preliminary data.</text>
</comment>
<dbReference type="AlphaFoldDB" id="A0A0M0K7X1"/>
<feature type="domain" description="HAT C-terminal dimerisation" evidence="1">
    <location>
        <begin position="5"/>
        <end position="67"/>
    </location>
</feature>
<dbReference type="EMBL" id="JWZX01001052">
    <property type="protein sequence ID" value="KOO34909.1"/>
    <property type="molecule type" value="Genomic_DNA"/>
</dbReference>